<dbReference type="RefSeq" id="WP_170211196.1">
    <property type="nucleotide sequence ID" value="NZ_BORC01000017.1"/>
</dbReference>
<keyword evidence="2" id="KW-1185">Reference proteome</keyword>
<proteinExistence type="predicted"/>
<gene>
    <name evidence="1" type="ORF">J27TS8_45290</name>
</gene>
<dbReference type="InterPro" id="IPR021598">
    <property type="entry name" value="DUF3221"/>
</dbReference>
<dbReference type="EMBL" id="BORC01000017">
    <property type="protein sequence ID" value="GIN64536.1"/>
    <property type="molecule type" value="Genomic_DNA"/>
</dbReference>
<name>A0A920BWI9_9BACI</name>
<dbReference type="InterPro" id="IPR012340">
    <property type="entry name" value="NA-bd_OB-fold"/>
</dbReference>
<evidence type="ECO:0000313" key="2">
    <source>
        <dbReference type="Proteomes" id="UP000682111"/>
    </source>
</evidence>
<accession>A0A920BWI9</accession>
<dbReference type="Pfam" id="PF11518">
    <property type="entry name" value="DUF3221"/>
    <property type="match status" value="1"/>
</dbReference>
<organism evidence="1 2">
    <name type="scientific">Robertmurraya siralis</name>
    <dbReference type="NCBI Taxonomy" id="77777"/>
    <lineage>
        <taxon>Bacteria</taxon>
        <taxon>Bacillati</taxon>
        <taxon>Bacillota</taxon>
        <taxon>Bacilli</taxon>
        <taxon>Bacillales</taxon>
        <taxon>Bacillaceae</taxon>
        <taxon>Robertmurraya</taxon>
    </lineage>
</organism>
<protein>
    <recommendedName>
        <fullName evidence="3">DUF3221 domain-containing protein</fullName>
    </recommendedName>
</protein>
<dbReference type="AlphaFoldDB" id="A0A920BWI9"/>
<reference evidence="1" key="1">
    <citation type="submission" date="2021-03" db="EMBL/GenBank/DDBJ databases">
        <title>Antimicrobial resistance genes in bacteria isolated from Japanese honey, and their potential for conferring macrolide and lincosamide resistance in the American foulbrood pathogen Paenibacillus larvae.</title>
        <authorList>
            <person name="Okamoto M."/>
            <person name="Kumagai M."/>
            <person name="Kanamori H."/>
            <person name="Takamatsu D."/>
        </authorList>
    </citation>
    <scope>NUCLEOTIDE SEQUENCE</scope>
    <source>
        <strain evidence="1">J27TS8</strain>
    </source>
</reference>
<dbReference type="Proteomes" id="UP000682111">
    <property type="component" value="Unassembled WGS sequence"/>
</dbReference>
<comment type="caution">
    <text evidence="1">The sequence shown here is derived from an EMBL/GenBank/DDBJ whole genome shotgun (WGS) entry which is preliminary data.</text>
</comment>
<evidence type="ECO:0000313" key="1">
    <source>
        <dbReference type="EMBL" id="GIN64536.1"/>
    </source>
</evidence>
<sequence>MKKILTSKKVVFGGLLFLLFGIWVFSEISSRFSIKGQEPTDVGYVVFHNGTKYFVKGENITASDLENFSDEDVTMFSKKFEEIAILLDDGMKLLGTGIKSGDQVAIWYEEVLESYPAQIKLMQIRKIDKNK</sequence>
<evidence type="ECO:0008006" key="3">
    <source>
        <dbReference type="Google" id="ProtNLM"/>
    </source>
</evidence>
<dbReference type="Gene3D" id="2.40.50.140">
    <property type="entry name" value="Nucleic acid-binding proteins"/>
    <property type="match status" value="1"/>
</dbReference>